<dbReference type="Proteomes" id="UP000325313">
    <property type="component" value="Unassembled WGS sequence"/>
</dbReference>
<feature type="compositionally biased region" description="Basic and acidic residues" evidence="1">
    <location>
        <begin position="43"/>
        <end position="56"/>
    </location>
</feature>
<feature type="compositionally biased region" description="Basic and acidic residues" evidence="1">
    <location>
        <begin position="83"/>
        <end position="102"/>
    </location>
</feature>
<comment type="caution">
    <text evidence="2">The sequence shown here is derived from an EMBL/GenBank/DDBJ whole genome shotgun (WGS) entry which is preliminary data.</text>
</comment>
<accession>A0A5B0LVK5</accession>
<gene>
    <name evidence="2" type="ORF">PGTUg99_025923</name>
</gene>
<evidence type="ECO:0000313" key="2">
    <source>
        <dbReference type="EMBL" id="KAA1068482.1"/>
    </source>
</evidence>
<reference evidence="2 3" key="1">
    <citation type="submission" date="2019-05" db="EMBL/GenBank/DDBJ databases">
        <title>Emergence of the Ug99 lineage of the wheat stem rust pathogen through somatic hybridization.</title>
        <authorList>
            <person name="Li F."/>
            <person name="Upadhyaya N.M."/>
            <person name="Sperschneider J."/>
            <person name="Matny O."/>
            <person name="Nguyen-Phuc H."/>
            <person name="Mago R."/>
            <person name="Raley C."/>
            <person name="Miller M.E."/>
            <person name="Silverstein K.A.T."/>
            <person name="Henningsen E."/>
            <person name="Hirsch C.D."/>
            <person name="Visser B."/>
            <person name="Pretorius Z.A."/>
            <person name="Steffenson B.J."/>
            <person name="Schwessinger B."/>
            <person name="Dodds P.N."/>
            <person name="Figueroa M."/>
        </authorList>
    </citation>
    <scope>NUCLEOTIDE SEQUENCE [LARGE SCALE GENOMIC DNA]</scope>
    <source>
        <strain evidence="2 3">Ug99</strain>
    </source>
</reference>
<feature type="region of interest" description="Disordered" evidence="1">
    <location>
        <begin position="43"/>
        <end position="151"/>
    </location>
</feature>
<sequence length="151" mass="17314">MRLGPRPAHTTQPWVVWVGMAPSYKVLTLYDDRSRFNLDRSSFKVKTLKDGREHPPPRPGLYLSSDSRARSHPLLSYPQPPSHRRDPKTDKRPATEPEEHPDSRHRHPRNPFEAGDPTHARFTTDPVRSDPTRSDPIRSGTQKIGSWGNKL</sequence>
<protein>
    <submittedName>
        <fullName evidence="2">Uncharacterized protein</fullName>
    </submittedName>
</protein>
<dbReference type="AlphaFoldDB" id="A0A5B0LVK5"/>
<organism evidence="2 3">
    <name type="scientific">Puccinia graminis f. sp. tritici</name>
    <dbReference type="NCBI Taxonomy" id="56615"/>
    <lineage>
        <taxon>Eukaryota</taxon>
        <taxon>Fungi</taxon>
        <taxon>Dikarya</taxon>
        <taxon>Basidiomycota</taxon>
        <taxon>Pucciniomycotina</taxon>
        <taxon>Pucciniomycetes</taxon>
        <taxon>Pucciniales</taxon>
        <taxon>Pucciniaceae</taxon>
        <taxon>Puccinia</taxon>
    </lineage>
</organism>
<evidence type="ECO:0000256" key="1">
    <source>
        <dbReference type="SAM" id="MobiDB-lite"/>
    </source>
</evidence>
<feature type="compositionally biased region" description="Basic and acidic residues" evidence="1">
    <location>
        <begin position="127"/>
        <end position="136"/>
    </location>
</feature>
<name>A0A5B0LVK5_PUCGR</name>
<evidence type="ECO:0000313" key="3">
    <source>
        <dbReference type="Proteomes" id="UP000325313"/>
    </source>
</evidence>
<proteinExistence type="predicted"/>
<dbReference type="EMBL" id="VDEP01000505">
    <property type="protein sequence ID" value="KAA1068482.1"/>
    <property type="molecule type" value="Genomic_DNA"/>
</dbReference>